<dbReference type="Proteomes" id="UP001333818">
    <property type="component" value="Unassembled WGS sequence"/>
</dbReference>
<dbReference type="GO" id="GO:0005524">
    <property type="term" value="F:ATP binding"/>
    <property type="evidence" value="ECO:0007669"/>
    <property type="project" value="UniProtKB-UniRule"/>
</dbReference>
<dbReference type="Pfam" id="PF08487">
    <property type="entry name" value="VIT"/>
    <property type="match status" value="1"/>
</dbReference>
<organism evidence="5 6">
    <name type="scientific">Tumidithrix elongata BACA0141</name>
    <dbReference type="NCBI Taxonomy" id="2716417"/>
    <lineage>
        <taxon>Bacteria</taxon>
        <taxon>Bacillati</taxon>
        <taxon>Cyanobacteriota</taxon>
        <taxon>Cyanophyceae</taxon>
        <taxon>Pseudanabaenales</taxon>
        <taxon>Pseudanabaenaceae</taxon>
        <taxon>Tumidithrix</taxon>
        <taxon>Tumidithrix elongata</taxon>
    </lineage>
</organism>
<keyword evidence="1" id="KW-0547">Nucleotide-binding</keyword>
<evidence type="ECO:0000259" key="4">
    <source>
        <dbReference type="PROSITE" id="PS51468"/>
    </source>
</evidence>
<dbReference type="SMART" id="SM00327">
    <property type="entry name" value="VWA"/>
    <property type="match status" value="1"/>
</dbReference>
<dbReference type="RefSeq" id="WP_330481962.1">
    <property type="nucleotide sequence ID" value="NZ_JAZBJZ010000004.1"/>
</dbReference>
<dbReference type="PANTHER" id="PTHR45737">
    <property type="entry name" value="VON WILLEBRAND FACTOR A DOMAIN-CONTAINING PROTEIN 5A"/>
    <property type="match status" value="1"/>
</dbReference>
<dbReference type="PROSITE" id="PS50234">
    <property type="entry name" value="VWFA"/>
    <property type="match status" value="1"/>
</dbReference>
<dbReference type="EMBL" id="JAZBJZ010000004">
    <property type="protein sequence ID" value="MEE3715539.1"/>
    <property type="molecule type" value="Genomic_DNA"/>
</dbReference>
<evidence type="ECO:0000313" key="5">
    <source>
        <dbReference type="EMBL" id="MEE3715539.1"/>
    </source>
</evidence>
<proteinExistence type="predicted"/>
<dbReference type="SUPFAM" id="SSF53300">
    <property type="entry name" value="vWA-like"/>
    <property type="match status" value="1"/>
</dbReference>
<feature type="domain" description="VWFA" evidence="3">
    <location>
        <begin position="695"/>
        <end position="867"/>
    </location>
</feature>
<dbReference type="Pfam" id="PF13768">
    <property type="entry name" value="VWA_3"/>
    <property type="match status" value="1"/>
</dbReference>
<comment type="caution">
    <text evidence="5">The sequence shown here is derived from an EMBL/GenBank/DDBJ whole genome shotgun (WGS) entry which is preliminary data.</text>
</comment>
<dbReference type="InterPro" id="IPR011009">
    <property type="entry name" value="Kinase-like_dom_sf"/>
</dbReference>
<dbReference type="GO" id="GO:0004672">
    <property type="term" value="F:protein kinase activity"/>
    <property type="evidence" value="ECO:0007669"/>
    <property type="project" value="InterPro"/>
</dbReference>
<dbReference type="InterPro" id="IPR013694">
    <property type="entry name" value="VIT"/>
</dbReference>
<feature type="binding site" evidence="1">
    <location>
        <position position="84"/>
    </location>
    <ligand>
        <name>ATP</name>
        <dbReference type="ChEBI" id="CHEBI:30616"/>
    </ligand>
</feature>
<dbReference type="PROSITE" id="PS51468">
    <property type="entry name" value="VIT"/>
    <property type="match status" value="1"/>
</dbReference>
<dbReference type="CDD" id="cd14014">
    <property type="entry name" value="STKc_PknB_like"/>
    <property type="match status" value="1"/>
</dbReference>
<evidence type="ECO:0000259" key="3">
    <source>
        <dbReference type="PROSITE" id="PS50234"/>
    </source>
</evidence>
<dbReference type="Gene3D" id="3.40.50.410">
    <property type="entry name" value="von Willebrand factor, type A domain"/>
    <property type="match status" value="1"/>
</dbReference>
<dbReference type="PROSITE" id="PS50011">
    <property type="entry name" value="PROTEIN_KINASE_DOM"/>
    <property type="match status" value="1"/>
</dbReference>
<dbReference type="Pfam" id="PF00069">
    <property type="entry name" value="Pkinase"/>
    <property type="match status" value="1"/>
</dbReference>
<dbReference type="InterPro" id="IPR017441">
    <property type="entry name" value="Protein_kinase_ATP_BS"/>
</dbReference>
<dbReference type="SUPFAM" id="SSF56112">
    <property type="entry name" value="Protein kinase-like (PK-like)"/>
    <property type="match status" value="1"/>
</dbReference>
<dbReference type="PANTHER" id="PTHR45737:SF6">
    <property type="entry name" value="VON WILLEBRAND FACTOR A DOMAIN-CONTAINING PROTEIN 5A"/>
    <property type="match status" value="1"/>
</dbReference>
<keyword evidence="6" id="KW-1185">Reference proteome</keyword>
<accession>A0AAW9PP32</accession>
<name>A0AAW9PP32_9CYAN</name>
<dbReference type="SMART" id="SM00220">
    <property type="entry name" value="S_TKc"/>
    <property type="match status" value="1"/>
</dbReference>
<dbReference type="InterPro" id="IPR002035">
    <property type="entry name" value="VWF_A"/>
</dbReference>
<dbReference type="Gene3D" id="3.30.200.20">
    <property type="entry name" value="Phosphorylase Kinase, domain 1"/>
    <property type="match status" value="1"/>
</dbReference>
<evidence type="ECO:0000256" key="1">
    <source>
        <dbReference type="PROSITE-ProRule" id="PRU10141"/>
    </source>
</evidence>
<dbReference type="NCBIfam" id="NF045510">
    <property type="entry name" value="4Cys_prefix_kin"/>
    <property type="match status" value="1"/>
</dbReference>
<protein>
    <submittedName>
        <fullName evidence="5">VIT domain-containing protein</fullName>
    </submittedName>
</protein>
<gene>
    <name evidence="5" type="ORF">V2H45_02130</name>
</gene>
<dbReference type="PROSITE" id="PS00107">
    <property type="entry name" value="PROTEIN_KINASE_ATP"/>
    <property type="match status" value="1"/>
</dbReference>
<evidence type="ECO:0000259" key="2">
    <source>
        <dbReference type="PROSITE" id="PS50011"/>
    </source>
</evidence>
<reference evidence="5" key="1">
    <citation type="submission" date="2024-01" db="EMBL/GenBank/DDBJ databases">
        <title>Bank of Algae and Cyanobacteria of the Azores (BACA) strain genomes.</title>
        <authorList>
            <person name="Luz R."/>
            <person name="Cordeiro R."/>
            <person name="Fonseca A."/>
            <person name="Goncalves V."/>
        </authorList>
    </citation>
    <scope>NUCLEOTIDE SEQUENCE</scope>
    <source>
        <strain evidence="5">BACA0141</strain>
    </source>
</reference>
<dbReference type="AlphaFoldDB" id="A0AAW9PP32"/>
<keyword evidence="1" id="KW-0067">ATP-binding</keyword>
<feature type="domain" description="Protein kinase" evidence="2">
    <location>
        <begin position="53"/>
        <end position="352"/>
    </location>
</feature>
<dbReference type="SMART" id="SM00609">
    <property type="entry name" value="VIT"/>
    <property type="match status" value="1"/>
</dbReference>
<sequence length="1058" mass="116978">MTTVKQRESTNHQSFCLNLDCQHPENPIAADICESCGSPLVIHGDKSTTGNFYRAIRVIGRGGFGRTLLAIVASRESQPYCVIKQFFPEQKGNQAKASELFRQEAQRLQTLGDHAQIPKLIDYFEYQAVSGKPSDRFLVQEFIDGRNLAQELTAEGAFNEAKIWQLLNELLPLLTFIHSHKVIHRDIKPENIIRRRYPLTEGSEDLVLVDFGSAKHASETKLSKTGTTIGSAAYSAPEQVLGKAIFASDIYSLGVTCIHLLTAISPFDLFDSREHTWIWRQYLQRIQAQNRLPQKDPQSQKTDAYHKSTLKHAFSEHLGQVLDKMLASGTNQRFPSAKLAMAALNAPPQPEVLLKLQRSFKKKWVVAATLLLLGCVGVRYMMSPIAQNVSRSQPFVQQSGASEHQDSRNFGGLYGTTAESKQGFPLQHTEVMAKVSGNVSRVEVVQTFTNPYKQPLEATYVFPLPDDAAVDDMEIKVGDRIIRGLIKKREEAKKIYEQAKHEGKTAGLLEQERDNIFTQSVANIKPGEKIEVTIRYTESLKFEKGNYQFVFPMVIGPRYIPGDDKETKPTVEAKDSGGKAKVVADAAKITPSTLPPDTRTGQDIGVTVEIEAGVPIAQVQSTSHQIHTTQDGRILRVTLDRQDTIPNKDLVINYQVSGNDTQDTLLAQTDERGGHFAAYLIPAVDYQSDRIVPKDVVFLMDTSGSQAGAPIVQSQELMRHFIKGLNPNDTFTIIDFANTSTSLSTQPLENTPQNRDRAIAYIDRLSANGGSELMNGINTVLNFPPAKDGRLRSVVLLTDGLIGNDEQVIGEVSRRLPVGNRLYGFGVGTSVNRFLIERVAELGRGKARMVRPDEAAQPVVEKFLTQINNPILTNIEVKWEGTGAPPEIYPAQPTDLFANQPLVVYGRKGDRTSGTLRIRGIAAGGKLYEKAIPVNFANGGNPAIAQLWGRARIHELMNQMYNRETNSGIEAVTKTALDYRLLSKYTAFVAVSDDMRVDPSLGVEKVEVPVQMQQGTGNTQVPEPGQIFGSLAALLLLGGALSHKRAKHLRRSLQRKNA</sequence>
<dbReference type="Gene3D" id="1.10.510.10">
    <property type="entry name" value="Transferase(Phosphotransferase) domain 1"/>
    <property type="match status" value="1"/>
</dbReference>
<dbReference type="InterPro" id="IPR000719">
    <property type="entry name" value="Prot_kinase_dom"/>
</dbReference>
<dbReference type="InterPro" id="IPR036465">
    <property type="entry name" value="vWFA_dom_sf"/>
</dbReference>
<evidence type="ECO:0000313" key="6">
    <source>
        <dbReference type="Proteomes" id="UP001333818"/>
    </source>
</evidence>
<feature type="domain" description="VIT" evidence="4">
    <location>
        <begin position="410"/>
        <end position="538"/>
    </location>
</feature>